<dbReference type="InterPro" id="IPR050661">
    <property type="entry name" value="BglG_antiterminators"/>
</dbReference>
<gene>
    <name evidence="6" type="ORF">RAK27_02110</name>
</gene>
<keyword evidence="3" id="KW-0812">Transmembrane</keyword>
<dbReference type="PANTHER" id="PTHR30185:SF18">
    <property type="entry name" value="TRANSCRIPTIONAL REGULATOR MTLR"/>
    <property type="match status" value="1"/>
</dbReference>
<name>A0AAW9JVF0_CARML</name>
<keyword evidence="2" id="KW-0804">Transcription</keyword>
<keyword evidence="3" id="KW-0472">Membrane</keyword>
<dbReference type="InterPro" id="IPR007737">
    <property type="entry name" value="Mga_HTH"/>
</dbReference>
<feature type="domain" description="Mga helix-turn-helix" evidence="4">
    <location>
        <begin position="81"/>
        <end position="164"/>
    </location>
</feature>
<dbReference type="Pfam" id="PF05043">
    <property type="entry name" value="Mga"/>
    <property type="match status" value="1"/>
</dbReference>
<proteinExistence type="predicted"/>
<dbReference type="Proteomes" id="UP001290462">
    <property type="component" value="Unassembled WGS sequence"/>
</dbReference>
<dbReference type="EMBL" id="JAVBVO010000001">
    <property type="protein sequence ID" value="MDZ5757451.1"/>
    <property type="molecule type" value="Genomic_DNA"/>
</dbReference>
<dbReference type="InterPro" id="IPR036388">
    <property type="entry name" value="WH-like_DNA-bd_sf"/>
</dbReference>
<evidence type="ECO:0000256" key="2">
    <source>
        <dbReference type="ARBA" id="ARBA00023163"/>
    </source>
</evidence>
<comment type="caution">
    <text evidence="6">The sequence shown here is derived from an EMBL/GenBank/DDBJ whole genome shotgun (WGS) entry which is preliminary data.</text>
</comment>
<dbReference type="Gene3D" id="1.10.10.10">
    <property type="entry name" value="Winged helix-like DNA-binding domain superfamily/Winged helix DNA-binding domain"/>
    <property type="match status" value="1"/>
</dbReference>
<evidence type="ECO:0000313" key="6">
    <source>
        <dbReference type="EMBL" id="MDZ5757451.1"/>
    </source>
</evidence>
<dbReference type="InterPro" id="IPR036390">
    <property type="entry name" value="WH_DNA-bd_sf"/>
</dbReference>
<keyword evidence="1" id="KW-0805">Transcription regulation</keyword>
<dbReference type="Gene3D" id="3.40.50.2300">
    <property type="match status" value="1"/>
</dbReference>
<dbReference type="PANTHER" id="PTHR30185">
    <property type="entry name" value="CRYPTIC BETA-GLUCOSIDE BGL OPERON ANTITERMINATOR"/>
    <property type="match status" value="1"/>
</dbReference>
<evidence type="ECO:0000256" key="3">
    <source>
        <dbReference type="SAM" id="Phobius"/>
    </source>
</evidence>
<sequence length="499" mass="59229">MDNLHLSLIVEKQLKREIRILNLLNEQAQSISGSEIARILDVSLSTILNDLDVLKEKIPDNWTIEFKKNIGYSLIITEGISMPNYMRDILLDSPLFEIGITIFNNELLDVYDWEERLYVIDSTLKRYLTIFRGVLKEYNLKLSTSPVNIIGKEVDIRIFYFDFFHSSSKISQLEYPTEKEVEFFEELKTTYSYDFLQYHRSLYWIMVVVRRNINGNEIELNQELVEIVKKKISLDRVEKVENLFLKVFSQKISFNELIFLYLIRWDTLILGEMNKLISIEIVNEEIKKMVNNFILKQIKKLRIDRHVYPQIYPYFILFFTHIFTMSIISPLFQKSTYETRLFVQTTHASLYHFWLDALLENKRMFKNMSEVYFEDIAVQLTMLALTYFKTDFSEPKHIVFILETSVINLNYVTKLAERYILNNVRVTVISNSAFSENLVETFEADLLVSNIHLETNQKIVYISDLPTVREWNYINDLIFNLEELTTKYNLNIKPADDES</sequence>
<keyword evidence="3" id="KW-1133">Transmembrane helix</keyword>
<dbReference type="SUPFAM" id="SSF46785">
    <property type="entry name" value="Winged helix' DNA-binding domain"/>
    <property type="match status" value="1"/>
</dbReference>
<feature type="domain" description="Helix-turn-helix type 11" evidence="5">
    <location>
        <begin position="16"/>
        <end position="72"/>
    </location>
</feature>
<evidence type="ECO:0000313" key="7">
    <source>
        <dbReference type="Proteomes" id="UP001290462"/>
    </source>
</evidence>
<organism evidence="6 7">
    <name type="scientific">Carnobacterium maltaromaticum</name>
    <name type="common">Carnobacterium piscicola</name>
    <dbReference type="NCBI Taxonomy" id="2751"/>
    <lineage>
        <taxon>Bacteria</taxon>
        <taxon>Bacillati</taxon>
        <taxon>Bacillota</taxon>
        <taxon>Bacilli</taxon>
        <taxon>Lactobacillales</taxon>
        <taxon>Carnobacteriaceae</taxon>
        <taxon>Carnobacterium</taxon>
    </lineage>
</organism>
<dbReference type="InterPro" id="IPR013196">
    <property type="entry name" value="HTH_11"/>
</dbReference>
<accession>A0AAW9JVF0</accession>
<evidence type="ECO:0000259" key="5">
    <source>
        <dbReference type="Pfam" id="PF08279"/>
    </source>
</evidence>
<evidence type="ECO:0000256" key="1">
    <source>
        <dbReference type="ARBA" id="ARBA00023015"/>
    </source>
</evidence>
<protein>
    <submittedName>
        <fullName evidence="6">Helix-turn-helix domain-containing protein</fullName>
    </submittedName>
</protein>
<reference evidence="6" key="1">
    <citation type="submission" date="2023-08" db="EMBL/GenBank/DDBJ databases">
        <title>Genomic characterization of piscicolin 126 produced by Carnobacterium maltaromaticum CM22 strain isolated from salmon (Salmo salar).</title>
        <authorList>
            <person name="Gonzalez-Gragera E."/>
            <person name="Garcia-Lopez J.D."/>
            <person name="Teso-Perez C."/>
            <person name="Gimenez-Hernandez I."/>
            <person name="Peralta-Sanchez J.M."/>
            <person name="Valdivia E."/>
            <person name="Montalban-Lopez M."/>
            <person name="Martin-Platero A.M."/>
            <person name="Banos A."/>
            <person name="Martinez-Bueno M."/>
        </authorList>
    </citation>
    <scope>NUCLEOTIDE SEQUENCE</scope>
    <source>
        <strain evidence="6">CM22</strain>
    </source>
</reference>
<dbReference type="Pfam" id="PF08279">
    <property type="entry name" value="HTH_11"/>
    <property type="match status" value="1"/>
</dbReference>
<dbReference type="RefSeq" id="WP_322808382.1">
    <property type="nucleotide sequence ID" value="NZ_JAVBVO010000001.1"/>
</dbReference>
<evidence type="ECO:0000259" key="4">
    <source>
        <dbReference type="Pfam" id="PF05043"/>
    </source>
</evidence>
<dbReference type="AlphaFoldDB" id="A0AAW9JVF0"/>
<feature type="transmembrane region" description="Helical" evidence="3">
    <location>
        <begin position="311"/>
        <end position="332"/>
    </location>
</feature>